<feature type="non-terminal residue" evidence="1">
    <location>
        <position position="1"/>
    </location>
</feature>
<name>A0ABV0S772_9TELE</name>
<comment type="caution">
    <text evidence="1">The sequence shown here is derived from an EMBL/GenBank/DDBJ whole genome shotgun (WGS) entry which is preliminary data.</text>
</comment>
<proteinExistence type="predicted"/>
<accession>A0ABV0S772</accession>
<evidence type="ECO:0000313" key="2">
    <source>
        <dbReference type="Proteomes" id="UP001434883"/>
    </source>
</evidence>
<dbReference type="Proteomes" id="UP001434883">
    <property type="component" value="Unassembled WGS sequence"/>
</dbReference>
<keyword evidence="2" id="KW-1185">Reference proteome</keyword>
<evidence type="ECO:0000313" key="1">
    <source>
        <dbReference type="EMBL" id="MEQ2216050.1"/>
    </source>
</evidence>
<gene>
    <name evidence="1" type="ORF">XENOCAPTIV_009924</name>
</gene>
<dbReference type="EMBL" id="JAHRIN010069422">
    <property type="protein sequence ID" value="MEQ2216050.1"/>
    <property type="molecule type" value="Genomic_DNA"/>
</dbReference>
<organism evidence="1 2">
    <name type="scientific">Xenoophorus captivus</name>
    <dbReference type="NCBI Taxonomy" id="1517983"/>
    <lineage>
        <taxon>Eukaryota</taxon>
        <taxon>Metazoa</taxon>
        <taxon>Chordata</taxon>
        <taxon>Craniata</taxon>
        <taxon>Vertebrata</taxon>
        <taxon>Euteleostomi</taxon>
        <taxon>Actinopterygii</taxon>
        <taxon>Neopterygii</taxon>
        <taxon>Teleostei</taxon>
        <taxon>Neoteleostei</taxon>
        <taxon>Acanthomorphata</taxon>
        <taxon>Ovalentaria</taxon>
        <taxon>Atherinomorphae</taxon>
        <taxon>Cyprinodontiformes</taxon>
        <taxon>Goodeidae</taxon>
        <taxon>Xenoophorus</taxon>
    </lineage>
</organism>
<protein>
    <submittedName>
        <fullName evidence="1">Uncharacterized protein</fullName>
    </submittedName>
</protein>
<reference evidence="1 2" key="1">
    <citation type="submission" date="2021-06" db="EMBL/GenBank/DDBJ databases">
        <authorList>
            <person name="Palmer J.M."/>
        </authorList>
    </citation>
    <scope>NUCLEOTIDE SEQUENCE [LARGE SCALE GENOMIC DNA]</scope>
    <source>
        <strain evidence="1 2">XC_2019</strain>
        <tissue evidence="1">Muscle</tissue>
    </source>
</reference>
<sequence length="148" mass="16536">GYLTSTRTPMIISGLTSAIPSFLWTSGFLLPPLASSLLHYLSAQHRNHLSPLVCTSAAGKQITNHSLDISHCLRSTRTSHSSPLADHSPAPKPPGLPVLLFRSGPEFPLIAWTAKELFSQLVPYLRRNNIPLNRLLWLLIEMEEKYNW</sequence>